<evidence type="ECO:0000256" key="3">
    <source>
        <dbReference type="ARBA" id="ARBA00022630"/>
    </source>
</evidence>
<reference evidence="10" key="1">
    <citation type="submission" date="2022-04" db="EMBL/GenBank/DDBJ databases">
        <title>Roseomonas acroporae sp. nov., isolated from coral Acropora digitifera.</title>
        <authorList>
            <person name="Sun H."/>
        </authorList>
    </citation>
    <scope>NUCLEOTIDE SEQUENCE</scope>
    <source>
        <strain evidence="10">NAR14</strain>
    </source>
</reference>
<dbReference type="GO" id="GO:0050660">
    <property type="term" value="F:flavin adenine dinucleotide binding"/>
    <property type="evidence" value="ECO:0007669"/>
    <property type="project" value="InterPro"/>
</dbReference>
<dbReference type="RefSeq" id="WP_248666770.1">
    <property type="nucleotide sequence ID" value="NZ_JALPRX010000036.1"/>
</dbReference>
<dbReference type="Proteomes" id="UP001139516">
    <property type="component" value="Unassembled WGS sequence"/>
</dbReference>
<dbReference type="InterPro" id="IPR009100">
    <property type="entry name" value="AcylCoA_DH/oxidase_NM_dom_sf"/>
</dbReference>
<dbReference type="AlphaFoldDB" id="A0A9X1Y628"/>
<dbReference type="Gene3D" id="2.40.110.10">
    <property type="entry name" value="Butyryl-CoA Dehydrogenase, subunit A, domain 2"/>
    <property type="match status" value="1"/>
</dbReference>
<dbReference type="Gene3D" id="1.10.540.10">
    <property type="entry name" value="Acyl-CoA dehydrogenase/oxidase, N-terminal domain"/>
    <property type="match status" value="1"/>
</dbReference>
<feature type="domain" description="Acyl-CoA dehydrogenase/oxidase N-terminal" evidence="9">
    <location>
        <begin position="6"/>
        <end position="118"/>
    </location>
</feature>
<evidence type="ECO:0000313" key="10">
    <source>
        <dbReference type="EMBL" id="MCK8784644.1"/>
    </source>
</evidence>
<dbReference type="InterPro" id="IPR037069">
    <property type="entry name" value="AcylCoA_DH/ox_N_sf"/>
</dbReference>
<dbReference type="InterPro" id="IPR013786">
    <property type="entry name" value="AcylCoA_DH/ox_N"/>
</dbReference>
<organism evidence="10 11">
    <name type="scientific">Roseomonas acroporae</name>
    <dbReference type="NCBI Taxonomy" id="2937791"/>
    <lineage>
        <taxon>Bacteria</taxon>
        <taxon>Pseudomonadati</taxon>
        <taxon>Pseudomonadota</taxon>
        <taxon>Alphaproteobacteria</taxon>
        <taxon>Acetobacterales</taxon>
        <taxon>Roseomonadaceae</taxon>
        <taxon>Roseomonas</taxon>
    </lineage>
</organism>
<dbReference type="Gene3D" id="1.20.140.10">
    <property type="entry name" value="Butyryl-CoA Dehydrogenase, subunit A, domain 3"/>
    <property type="match status" value="1"/>
</dbReference>
<feature type="domain" description="Acyl-CoA oxidase/dehydrogenase middle" evidence="8">
    <location>
        <begin position="123"/>
        <end position="212"/>
    </location>
</feature>
<dbReference type="PANTHER" id="PTHR43884:SF20">
    <property type="entry name" value="ACYL-COA DEHYDROGENASE FADE28"/>
    <property type="match status" value="1"/>
</dbReference>
<keyword evidence="11" id="KW-1185">Reference proteome</keyword>
<comment type="similarity">
    <text evidence="2 6">Belongs to the acyl-CoA dehydrogenase family.</text>
</comment>
<dbReference type="EMBL" id="JALPRX010000036">
    <property type="protein sequence ID" value="MCK8784644.1"/>
    <property type="molecule type" value="Genomic_DNA"/>
</dbReference>
<keyword evidence="4 6" id="KW-0274">FAD</keyword>
<evidence type="ECO:0000259" key="8">
    <source>
        <dbReference type="Pfam" id="PF02770"/>
    </source>
</evidence>
<dbReference type="InterPro" id="IPR036250">
    <property type="entry name" value="AcylCo_DH-like_C"/>
</dbReference>
<evidence type="ECO:0000256" key="1">
    <source>
        <dbReference type="ARBA" id="ARBA00001974"/>
    </source>
</evidence>
<evidence type="ECO:0000256" key="5">
    <source>
        <dbReference type="ARBA" id="ARBA00023002"/>
    </source>
</evidence>
<evidence type="ECO:0000256" key="2">
    <source>
        <dbReference type="ARBA" id="ARBA00009347"/>
    </source>
</evidence>
<evidence type="ECO:0000313" key="11">
    <source>
        <dbReference type="Proteomes" id="UP001139516"/>
    </source>
</evidence>
<dbReference type="GO" id="GO:0003995">
    <property type="term" value="F:acyl-CoA dehydrogenase activity"/>
    <property type="evidence" value="ECO:0007669"/>
    <property type="project" value="TreeGrafter"/>
</dbReference>
<feature type="domain" description="Acyl-CoA dehydrogenase/oxidase C-terminal" evidence="7">
    <location>
        <begin position="228"/>
        <end position="377"/>
    </location>
</feature>
<accession>A0A9X1Y628</accession>
<name>A0A9X1Y628_9PROT</name>
<dbReference type="Pfam" id="PF02770">
    <property type="entry name" value="Acyl-CoA_dh_M"/>
    <property type="match status" value="1"/>
</dbReference>
<comment type="caution">
    <text evidence="10">The sequence shown here is derived from an EMBL/GenBank/DDBJ whole genome shotgun (WGS) entry which is preliminary data.</text>
</comment>
<dbReference type="CDD" id="cd00567">
    <property type="entry name" value="ACAD"/>
    <property type="match status" value="1"/>
</dbReference>
<dbReference type="InterPro" id="IPR046373">
    <property type="entry name" value="Acyl-CoA_Oxase/DH_mid-dom_sf"/>
</dbReference>
<dbReference type="Pfam" id="PF00441">
    <property type="entry name" value="Acyl-CoA_dh_1"/>
    <property type="match status" value="1"/>
</dbReference>
<dbReference type="Pfam" id="PF02771">
    <property type="entry name" value="Acyl-CoA_dh_N"/>
    <property type="match status" value="1"/>
</dbReference>
<keyword evidence="3 6" id="KW-0285">Flavoprotein</keyword>
<dbReference type="PANTHER" id="PTHR43884">
    <property type="entry name" value="ACYL-COA DEHYDROGENASE"/>
    <property type="match status" value="1"/>
</dbReference>
<sequence length="384" mass="41700">MDFDLTDEQRLLKDSVDRMIEDAYGDFEKRKAYRAEPLGWSEALWKQYAELGLLGLPFEERHGGFGGGAVETMIVMEALGRGLAVEPYLATVILGGGFLRHGGSEAQQDTFIPRIAEGTLRLAFAQTERQARYDLFDIATTAKREGDGFVIDGEKGVVLHGDSADMLVVSARTSGSRRDREGITLFLVPADAAGVTRTGYPTQDGLRGAEIAFSNVRVGQDAVLGEIGQGLPLIERVVDEALAAVSAEAVGAMDALQTTTVDYLKTRQQFGTTIGSFQALQHRAADMLVALEQARSMAMYAAMMSEAADPRERRAAVAAAKVQINDSGRFVGEQSVQLHGGIAMTMEYKAGHYFKRLTMIENLFGDTEYQLRAVAEAEDVLVAD</sequence>
<keyword evidence="5 6" id="KW-0560">Oxidoreductase</keyword>
<dbReference type="SUPFAM" id="SSF47203">
    <property type="entry name" value="Acyl-CoA dehydrogenase C-terminal domain-like"/>
    <property type="match status" value="1"/>
</dbReference>
<comment type="cofactor">
    <cofactor evidence="1 6">
        <name>FAD</name>
        <dbReference type="ChEBI" id="CHEBI:57692"/>
    </cofactor>
</comment>
<evidence type="ECO:0000259" key="9">
    <source>
        <dbReference type="Pfam" id="PF02771"/>
    </source>
</evidence>
<evidence type="ECO:0000259" key="7">
    <source>
        <dbReference type="Pfam" id="PF00441"/>
    </source>
</evidence>
<evidence type="ECO:0000256" key="4">
    <source>
        <dbReference type="ARBA" id="ARBA00022827"/>
    </source>
</evidence>
<gene>
    <name evidence="10" type="ORF">M0638_09640</name>
</gene>
<dbReference type="InterPro" id="IPR009075">
    <property type="entry name" value="AcylCo_DH/oxidase_C"/>
</dbReference>
<dbReference type="SUPFAM" id="SSF56645">
    <property type="entry name" value="Acyl-CoA dehydrogenase NM domain-like"/>
    <property type="match status" value="1"/>
</dbReference>
<dbReference type="InterPro" id="IPR006091">
    <property type="entry name" value="Acyl-CoA_Oxase/DH_mid-dom"/>
</dbReference>
<proteinExistence type="inferred from homology"/>
<evidence type="ECO:0000256" key="6">
    <source>
        <dbReference type="RuleBase" id="RU362125"/>
    </source>
</evidence>
<protein>
    <submittedName>
        <fullName evidence="10">Acyl-CoA dehydrogenase family protein</fullName>
    </submittedName>
</protein>